<name>A0A0A2WMB6_9GAMM</name>
<dbReference type="RefSeq" id="WP_161786921.1">
    <property type="nucleotide sequence ID" value="NZ_JRKJ01000005.1"/>
</dbReference>
<dbReference type="OrthoDB" id="1551391at1236"/>
<comment type="caution">
    <text evidence="1">The sequence shown here is derived from an EMBL/GenBank/DDBJ whole genome shotgun (WGS) entry which is preliminary data.</text>
</comment>
<dbReference type="Proteomes" id="UP000030518">
    <property type="component" value="Unassembled WGS sequence"/>
</dbReference>
<gene>
    <name evidence="1" type="ORF">LF41_2389</name>
</gene>
<sequence>MDATYTCESYCVIDTGETGWCVKCGDDTVCDVYFGGEDMARRIADQLNETEAR</sequence>
<keyword evidence="2" id="KW-1185">Reference proteome</keyword>
<dbReference type="AlphaFoldDB" id="A0A0A2WMB6"/>
<accession>A0A0A2WMB6</accession>
<protein>
    <submittedName>
        <fullName evidence="1">Uncharacterized protein</fullName>
    </submittedName>
</protein>
<organism evidence="1 2">
    <name type="scientific">Lysobacter dokdonensis DS-58</name>
    <dbReference type="NCBI Taxonomy" id="1300345"/>
    <lineage>
        <taxon>Bacteria</taxon>
        <taxon>Pseudomonadati</taxon>
        <taxon>Pseudomonadota</taxon>
        <taxon>Gammaproteobacteria</taxon>
        <taxon>Lysobacterales</taxon>
        <taxon>Lysobacteraceae</taxon>
        <taxon>Noviluteimonas</taxon>
    </lineage>
</organism>
<dbReference type="STRING" id="1300345.LF41_2389"/>
<dbReference type="PATRIC" id="fig|1300345.3.peg.960"/>
<dbReference type="EMBL" id="JRKJ01000005">
    <property type="protein sequence ID" value="KGQ19882.1"/>
    <property type="molecule type" value="Genomic_DNA"/>
</dbReference>
<proteinExistence type="predicted"/>
<evidence type="ECO:0000313" key="1">
    <source>
        <dbReference type="EMBL" id="KGQ19882.1"/>
    </source>
</evidence>
<evidence type="ECO:0000313" key="2">
    <source>
        <dbReference type="Proteomes" id="UP000030518"/>
    </source>
</evidence>
<reference evidence="1 2" key="1">
    <citation type="submission" date="2014-09" db="EMBL/GenBank/DDBJ databases">
        <title>Genome sequences of Lysobacter dokdonensis DS-58.</title>
        <authorList>
            <person name="Kim J.F."/>
            <person name="Kwak M.-J."/>
        </authorList>
    </citation>
    <scope>NUCLEOTIDE SEQUENCE [LARGE SCALE GENOMIC DNA]</scope>
    <source>
        <strain evidence="1 2">DS-58</strain>
    </source>
</reference>